<feature type="binding site" evidence="10">
    <location>
        <position position="233"/>
    </location>
    <ligand>
        <name>Mn(2+)</name>
        <dbReference type="ChEBI" id="CHEBI:29035"/>
    </ligand>
</feature>
<dbReference type="InterPro" id="IPR002729">
    <property type="entry name" value="CRISPR-assoc_Cas1"/>
</dbReference>
<dbReference type="GO" id="GO:0004520">
    <property type="term" value="F:DNA endonuclease activity"/>
    <property type="evidence" value="ECO:0007669"/>
    <property type="project" value="InterPro"/>
</dbReference>
<keyword evidence="5 10" id="KW-0460">Magnesium</keyword>
<keyword evidence="6 10" id="KW-0051">Antiviral defense</keyword>
<evidence type="ECO:0000256" key="10">
    <source>
        <dbReference type="HAMAP-Rule" id="MF_01470"/>
    </source>
</evidence>
<dbReference type="GO" id="GO:0003677">
    <property type="term" value="F:DNA binding"/>
    <property type="evidence" value="ECO:0007669"/>
    <property type="project" value="UniProtKB-KW"/>
</dbReference>
<evidence type="ECO:0000256" key="3">
    <source>
        <dbReference type="ARBA" id="ARBA00022759"/>
    </source>
</evidence>
<name>A0A7W8GGJ7_9DEIO</name>
<keyword evidence="2 10" id="KW-0479">Metal-binding</keyword>
<evidence type="ECO:0000256" key="9">
    <source>
        <dbReference type="ARBA" id="ARBA00038592"/>
    </source>
</evidence>
<dbReference type="InterPro" id="IPR042206">
    <property type="entry name" value="CRISPR-assoc_Cas1_C"/>
</dbReference>
<dbReference type="InterPro" id="IPR050646">
    <property type="entry name" value="Cas1"/>
</dbReference>
<dbReference type="Pfam" id="PF01867">
    <property type="entry name" value="Cas_Cas1"/>
    <property type="match status" value="1"/>
</dbReference>
<dbReference type="NCBIfam" id="TIGR03640">
    <property type="entry name" value="cas1_DVULG"/>
    <property type="match status" value="1"/>
</dbReference>
<feature type="binding site" evidence="10">
    <location>
        <position position="165"/>
    </location>
    <ligand>
        <name>Mn(2+)</name>
        <dbReference type="ChEBI" id="CHEBI:29035"/>
    </ligand>
</feature>
<reference evidence="11 12" key="1">
    <citation type="submission" date="2020-08" db="EMBL/GenBank/DDBJ databases">
        <title>Genomic Encyclopedia of Type Strains, Phase IV (KMG-IV): sequencing the most valuable type-strain genomes for metagenomic binning, comparative biology and taxonomic classification.</title>
        <authorList>
            <person name="Goeker M."/>
        </authorList>
    </citation>
    <scope>NUCLEOTIDE SEQUENCE [LARGE SCALE GENOMIC DNA]</scope>
    <source>
        <strain evidence="11 12">DSM 101791</strain>
    </source>
</reference>
<protein>
    <recommendedName>
        <fullName evidence="10">CRISPR-associated endonuclease Cas1</fullName>
        <ecNumber evidence="10">3.1.-.-</ecNumber>
    </recommendedName>
</protein>
<keyword evidence="4 10" id="KW-0378">Hydrolase</keyword>
<dbReference type="GO" id="GO:0051607">
    <property type="term" value="P:defense response to virus"/>
    <property type="evidence" value="ECO:0007669"/>
    <property type="project" value="UniProtKB-UniRule"/>
</dbReference>
<dbReference type="PANTHER" id="PTHR34353">
    <property type="entry name" value="CRISPR-ASSOCIATED ENDONUCLEASE CAS1 1"/>
    <property type="match status" value="1"/>
</dbReference>
<dbReference type="NCBIfam" id="TIGR00287">
    <property type="entry name" value="cas1"/>
    <property type="match status" value="1"/>
</dbReference>
<evidence type="ECO:0000256" key="5">
    <source>
        <dbReference type="ARBA" id="ARBA00022842"/>
    </source>
</evidence>
<dbReference type="Gene3D" id="3.100.10.20">
    <property type="entry name" value="CRISPR-associated endonuclease Cas1, N-terminal domain"/>
    <property type="match status" value="1"/>
</dbReference>
<keyword evidence="1 10" id="KW-0540">Nuclease</keyword>
<dbReference type="InterPro" id="IPR042211">
    <property type="entry name" value="CRISPR-assoc_Cas1_N"/>
</dbReference>
<accession>A0A7W8GGJ7</accession>
<comment type="cofactor">
    <cofactor evidence="10">
        <name>Mg(2+)</name>
        <dbReference type="ChEBI" id="CHEBI:18420"/>
    </cofactor>
    <cofactor evidence="10">
        <name>Mn(2+)</name>
        <dbReference type="ChEBI" id="CHEBI:29035"/>
    </cofactor>
</comment>
<dbReference type="EC" id="3.1.-.-" evidence="10"/>
<dbReference type="InterPro" id="IPR019856">
    <property type="entry name" value="CRISPR-assoc_Cas1_DVULG"/>
</dbReference>
<keyword evidence="7 10" id="KW-0238">DNA-binding</keyword>
<dbReference type="GO" id="GO:0043571">
    <property type="term" value="P:maintenance of CRISPR repeat elements"/>
    <property type="evidence" value="ECO:0007669"/>
    <property type="project" value="UniProtKB-UniRule"/>
</dbReference>
<sequence>MRTLLNTLYVQTQGSYLRLENDNVRVDVEGARVAMLPLHHLDGVVVFGNVLISPYLIQRLGREHKPVTWLTESGRFTARTETPMSGNVLLRVAQHAASGDPARTLAVARYIAAGKLQNQKAALLRSARDAAEADQPILREAARDVNGQIGCLPLAGTVDEVRGIEGTAARAYFGAFSHTLRVNRDFFWLGERTRRPARDPINAVLNYAYTLLAGDCAGACQQVGLDPQVGFLHALRPGRASLALDLMEELRAVIADRAVITLINRSQLTPRDFILHAGGSVTISEDGRRTLIKHLQERKQETVKHSLTGRDTPLGLIAHVQARLLAQHLRGDRPHYPPYLHR</sequence>
<evidence type="ECO:0000256" key="2">
    <source>
        <dbReference type="ARBA" id="ARBA00022723"/>
    </source>
</evidence>
<dbReference type="RefSeq" id="WP_184030056.1">
    <property type="nucleotide sequence ID" value="NZ_JACHFN010000010.1"/>
</dbReference>
<comment type="similarity">
    <text evidence="10">Belongs to the CRISPR-associated endonuclease Cas1 family.</text>
</comment>
<evidence type="ECO:0000256" key="8">
    <source>
        <dbReference type="ARBA" id="ARBA00023211"/>
    </source>
</evidence>
<organism evidence="11 12">
    <name type="scientific">Deinococcus budaensis</name>
    <dbReference type="NCBI Taxonomy" id="1665626"/>
    <lineage>
        <taxon>Bacteria</taxon>
        <taxon>Thermotogati</taxon>
        <taxon>Deinococcota</taxon>
        <taxon>Deinococci</taxon>
        <taxon>Deinococcales</taxon>
        <taxon>Deinococcaceae</taxon>
        <taxon>Deinococcus</taxon>
    </lineage>
</organism>
<evidence type="ECO:0000256" key="6">
    <source>
        <dbReference type="ARBA" id="ARBA00023118"/>
    </source>
</evidence>
<keyword evidence="8 10" id="KW-0464">Manganese</keyword>
<feature type="binding site" evidence="10">
    <location>
        <position position="248"/>
    </location>
    <ligand>
        <name>Mn(2+)</name>
        <dbReference type="ChEBI" id="CHEBI:29035"/>
    </ligand>
</feature>
<dbReference type="HAMAP" id="MF_01470">
    <property type="entry name" value="Cas1"/>
    <property type="match status" value="1"/>
</dbReference>
<comment type="function">
    <text evidence="10">CRISPR (clustered regularly interspaced short palindromic repeat), is an adaptive immune system that provides protection against mobile genetic elements (viruses, transposable elements and conjugative plasmids). CRISPR clusters contain spacers, sequences complementary to antecedent mobile elements, and target invading nucleic acids. CRISPR clusters are transcribed and processed into CRISPR RNA (crRNA). Acts as a dsDNA endonuclease. Involved in the integration of spacer DNA into the CRISPR cassette.</text>
</comment>
<dbReference type="AlphaFoldDB" id="A0A7W8GGJ7"/>
<comment type="caution">
    <text evidence="11">The sequence shown here is derived from an EMBL/GenBank/DDBJ whole genome shotgun (WGS) entry which is preliminary data.</text>
</comment>
<evidence type="ECO:0000313" key="11">
    <source>
        <dbReference type="EMBL" id="MBB5235200.1"/>
    </source>
</evidence>
<proteinExistence type="inferred from homology"/>
<keyword evidence="12" id="KW-1185">Reference proteome</keyword>
<evidence type="ECO:0000256" key="1">
    <source>
        <dbReference type="ARBA" id="ARBA00022722"/>
    </source>
</evidence>
<dbReference type="Proteomes" id="UP000525389">
    <property type="component" value="Unassembled WGS sequence"/>
</dbReference>
<dbReference type="PANTHER" id="PTHR34353:SF2">
    <property type="entry name" value="CRISPR-ASSOCIATED ENDONUCLEASE CAS1 1"/>
    <property type="match status" value="1"/>
</dbReference>
<evidence type="ECO:0000256" key="7">
    <source>
        <dbReference type="ARBA" id="ARBA00023125"/>
    </source>
</evidence>
<keyword evidence="3 10" id="KW-0255">Endonuclease</keyword>
<dbReference type="Gene3D" id="1.20.120.920">
    <property type="entry name" value="CRISPR-associated endonuclease Cas1, C-terminal domain"/>
    <property type="match status" value="1"/>
</dbReference>
<evidence type="ECO:0000256" key="4">
    <source>
        <dbReference type="ARBA" id="ARBA00022801"/>
    </source>
</evidence>
<gene>
    <name evidence="10" type="primary">cas1</name>
    <name evidence="11" type="ORF">HNQ09_002652</name>
</gene>
<dbReference type="GO" id="GO:0016787">
    <property type="term" value="F:hydrolase activity"/>
    <property type="evidence" value="ECO:0007669"/>
    <property type="project" value="UniProtKB-KW"/>
</dbReference>
<dbReference type="EMBL" id="JACHFN010000010">
    <property type="protein sequence ID" value="MBB5235200.1"/>
    <property type="molecule type" value="Genomic_DNA"/>
</dbReference>
<comment type="subunit">
    <text evidence="9 10">Homodimer, forms a heterotetramer with a Cas2 homodimer.</text>
</comment>
<dbReference type="GO" id="GO:0046872">
    <property type="term" value="F:metal ion binding"/>
    <property type="evidence" value="ECO:0007669"/>
    <property type="project" value="UniProtKB-UniRule"/>
</dbReference>
<evidence type="ECO:0000313" key="12">
    <source>
        <dbReference type="Proteomes" id="UP000525389"/>
    </source>
</evidence>